<feature type="region of interest" description="Disordered" evidence="11">
    <location>
        <begin position="88"/>
        <end position="120"/>
    </location>
</feature>
<feature type="compositionally biased region" description="Low complexity" evidence="11">
    <location>
        <begin position="299"/>
        <end position="348"/>
    </location>
</feature>
<keyword evidence="7" id="KW-0969">Cilium</keyword>
<dbReference type="InterPro" id="IPR001763">
    <property type="entry name" value="Rhodanese-like_dom"/>
</dbReference>
<evidence type="ECO:0000256" key="11">
    <source>
        <dbReference type="SAM" id="MobiDB-lite"/>
    </source>
</evidence>
<evidence type="ECO:0000256" key="2">
    <source>
        <dbReference type="ARBA" id="ARBA00004300"/>
    </source>
</evidence>
<gene>
    <name evidence="13" type="ORF">PTSG_02510</name>
</gene>
<dbReference type="GO" id="GO:0036064">
    <property type="term" value="C:ciliary basal body"/>
    <property type="evidence" value="ECO:0007669"/>
    <property type="project" value="TreeGrafter"/>
</dbReference>
<feature type="compositionally biased region" description="Basic residues" evidence="11">
    <location>
        <begin position="16"/>
        <end position="25"/>
    </location>
</feature>
<dbReference type="InterPro" id="IPR051889">
    <property type="entry name" value="CEP41"/>
</dbReference>
<keyword evidence="9" id="KW-0966">Cell projection</keyword>
<dbReference type="CDD" id="cd00158">
    <property type="entry name" value="RHOD"/>
    <property type="match status" value="1"/>
</dbReference>
<evidence type="ECO:0000256" key="3">
    <source>
        <dbReference type="ARBA" id="ARBA00022448"/>
    </source>
</evidence>
<keyword evidence="8" id="KW-0206">Cytoskeleton</keyword>
<keyword evidence="6" id="KW-0653">Protein transport</keyword>
<dbReference type="InParanoid" id="F2U2E6"/>
<accession>F2U2E6</accession>
<dbReference type="STRING" id="946362.F2U2E6"/>
<proteinExistence type="inferred from homology"/>
<dbReference type="OrthoDB" id="70250at2759"/>
<keyword evidence="3" id="KW-0813">Transport</keyword>
<dbReference type="PANTHER" id="PTHR44390">
    <property type="entry name" value="CENTROSOMAL PROTEIN OF 41 KDA"/>
    <property type="match status" value="1"/>
</dbReference>
<dbReference type="Pfam" id="PF00581">
    <property type="entry name" value="Rhodanese"/>
    <property type="match status" value="1"/>
</dbReference>
<dbReference type="GO" id="GO:0060271">
    <property type="term" value="P:cilium assembly"/>
    <property type="evidence" value="ECO:0007669"/>
    <property type="project" value="TreeGrafter"/>
</dbReference>
<dbReference type="InterPro" id="IPR036873">
    <property type="entry name" value="Rhodanese-like_dom_sf"/>
</dbReference>
<evidence type="ECO:0000256" key="8">
    <source>
        <dbReference type="ARBA" id="ARBA00023212"/>
    </source>
</evidence>
<dbReference type="FunCoup" id="F2U2E6">
    <property type="interactions" value="284"/>
</dbReference>
<organism evidence="13 14">
    <name type="scientific">Salpingoeca rosetta (strain ATCC 50818 / BSB-021)</name>
    <dbReference type="NCBI Taxonomy" id="946362"/>
    <lineage>
        <taxon>Eukaryota</taxon>
        <taxon>Choanoflagellata</taxon>
        <taxon>Craspedida</taxon>
        <taxon>Salpingoecidae</taxon>
        <taxon>Salpingoeca</taxon>
    </lineage>
</organism>
<reference evidence="13" key="1">
    <citation type="submission" date="2009-08" db="EMBL/GenBank/DDBJ databases">
        <title>Annotation of Salpingoeca rosetta.</title>
        <authorList>
            <consortium name="The Broad Institute Genome Sequencing Platform"/>
            <person name="Russ C."/>
            <person name="Cuomo C."/>
            <person name="Burger G."/>
            <person name="Gray M.W."/>
            <person name="Holland P.W.H."/>
            <person name="King N."/>
            <person name="Lang F.B.F."/>
            <person name="Roger A.J."/>
            <person name="Ruiz-Trillo I."/>
            <person name="Young S.K."/>
            <person name="Zeng Q."/>
            <person name="Gargeya S."/>
            <person name="Alvarado L."/>
            <person name="Berlin A."/>
            <person name="Chapman S.B."/>
            <person name="Chen Z."/>
            <person name="Freedman E."/>
            <person name="Gellesch M."/>
            <person name="Goldberg J."/>
            <person name="Griggs A."/>
            <person name="Gujja S."/>
            <person name="Heilman E."/>
            <person name="Heiman D."/>
            <person name="Howarth C."/>
            <person name="Mehta T."/>
            <person name="Neiman D."/>
            <person name="Pearson M."/>
            <person name="Roberts A."/>
            <person name="Saif S."/>
            <person name="Shea T."/>
            <person name="Shenoy N."/>
            <person name="Sisk P."/>
            <person name="Stolte C."/>
            <person name="Sykes S."/>
            <person name="White J."/>
            <person name="Yandava C."/>
            <person name="Haas B."/>
            <person name="Nusbaum C."/>
            <person name="Birren B."/>
        </authorList>
    </citation>
    <scope>NUCLEOTIDE SEQUENCE</scope>
    <source>
        <strain evidence="13">ATCC 50818</strain>
    </source>
</reference>
<feature type="domain" description="Rhodanese" evidence="12">
    <location>
        <begin position="154"/>
        <end position="251"/>
    </location>
</feature>
<dbReference type="KEGG" id="sre:PTSG_02510"/>
<dbReference type="GO" id="GO:0015031">
    <property type="term" value="P:protein transport"/>
    <property type="evidence" value="ECO:0007669"/>
    <property type="project" value="UniProtKB-KW"/>
</dbReference>
<dbReference type="PROSITE" id="PS50206">
    <property type="entry name" value="RHODANESE_3"/>
    <property type="match status" value="1"/>
</dbReference>
<dbReference type="Proteomes" id="UP000007799">
    <property type="component" value="Unassembled WGS sequence"/>
</dbReference>
<evidence type="ECO:0000313" key="14">
    <source>
        <dbReference type="Proteomes" id="UP000007799"/>
    </source>
</evidence>
<protein>
    <recommendedName>
        <fullName evidence="12">Rhodanese domain-containing protein</fullName>
    </recommendedName>
</protein>
<evidence type="ECO:0000256" key="5">
    <source>
        <dbReference type="ARBA" id="ARBA00022794"/>
    </source>
</evidence>
<dbReference type="OMA" id="TMCQRGF"/>
<dbReference type="GeneID" id="16077594"/>
<evidence type="ECO:0000256" key="6">
    <source>
        <dbReference type="ARBA" id="ARBA00022927"/>
    </source>
</evidence>
<evidence type="ECO:0000256" key="10">
    <source>
        <dbReference type="ARBA" id="ARBA00038465"/>
    </source>
</evidence>
<dbReference type="PANTHER" id="PTHR44390:SF1">
    <property type="entry name" value="CENTROSOMAL PROTEIN OF 41 KDA"/>
    <property type="match status" value="1"/>
</dbReference>
<keyword evidence="4" id="KW-0963">Cytoplasm</keyword>
<keyword evidence="5" id="KW-0970">Cilium biogenesis/degradation</keyword>
<feature type="region of interest" description="Disordered" evidence="11">
    <location>
        <begin position="1"/>
        <end position="39"/>
    </location>
</feature>
<dbReference type="eggNOG" id="ENOG502QR8A">
    <property type="taxonomic scope" value="Eukaryota"/>
</dbReference>
<dbReference type="SUPFAM" id="SSF52821">
    <property type="entry name" value="Rhodanese/Cell cycle control phosphatase"/>
    <property type="match status" value="1"/>
</dbReference>
<dbReference type="EMBL" id="GL832959">
    <property type="protein sequence ID" value="EGD81798.1"/>
    <property type="molecule type" value="Genomic_DNA"/>
</dbReference>
<sequence>MTSRKPKTSALDKKVPRNPKFKNVRSRIDTGSSMSKHQERVDYVKKHFKYRKDEIFRRIKATTLVQLIVEVEESKLQQDVDEDDLDEAATFQPQPPTGFQEPVGQPPMPASRPDTSAAQSNATMNSTASSFLSVITGVGELQQAERTTRRPVDTSRPYLIIDARSSDDYEACHVVGAKSFPYTRLSRATNMLTPELLAYKNKEGCVIVVYDEDESVAPRVATSLVQHGIDNLFMLSGGLRVLSHKFPDGLIVGDLPASCRPKKGDMATHAHRVVLGSLTPDNLEVVRQQLETNLLADDASSTASSRTSRTTSTARRGAPASKPGTAASTRTTRSSRSTRTTPSKTTWK</sequence>
<keyword evidence="14" id="KW-1185">Reference proteome</keyword>
<evidence type="ECO:0000256" key="9">
    <source>
        <dbReference type="ARBA" id="ARBA00023273"/>
    </source>
</evidence>
<name>F2U2E6_SALR5</name>
<dbReference type="Gene3D" id="3.40.250.10">
    <property type="entry name" value="Rhodanese-like domain"/>
    <property type="match status" value="1"/>
</dbReference>
<feature type="region of interest" description="Disordered" evidence="11">
    <location>
        <begin position="296"/>
        <end position="348"/>
    </location>
</feature>
<dbReference type="GO" id="GO:0005813">
    <property type="term" value="C:centrosome"/>
    <property type="evidence" value="ECO:0007669"/>
    <property type="project" value="UniProtKB-SubCell"/>
</dbReference>
<dbReference type="RefSeq" id="XP_004997002.1">
    <property type="nucleotide sequence ID" value="XM_004996945.1"/>
</dbReference>
<dbReference type="SMART" id="SM00450">
    <property type="entry name" value="RHOD"/>
    <property type="match status" value="1"/>
</dbReference>
<evidence type="ECO:0000259" key="12">
    <source>
        <dbReference type="PROSITE" id="PS50206"/>
    </source>
</evidence>
<evidence type="ECO:0000256" key="4">
    <source>
        <dbReference type="ARBA" id="ARBA00022490"/>
    </source>
</evidence>
<dbReference type="AlphaFoldDB" id="F2U2E6"/>
<comment type="similarity">
    <text evidence="10">Belongs to the CEP41 family.</text>
</comment>
<comment type="subcellular location">
    <subcellularLocation>
        <location evidence="1">Cytoplasm</location>
        <location evidence="1">Cytoskeleton</location>
        <location evidence="1">Cilium basal body</location>
    </subcellularLocation>
    <subcellularLocation>
        <location evidence="2">Cytoplasm</location>
        <location evidence="2">Cytoskeleton</location>
        <location evidence="2">Microtubule organizing center</location>
        <location evidence="2">Centrosome</location>
    </subcellularLocation>
</comment>
<evidence type="ECO:0000313" key="13">
    <source>
        <dbReference type="EMBL" id="EGD81798.1"/>
    </source>
</evidence>
<evidence type="ECO:0000256" key="7">
    <source>
        <dbReference type="ARBA" id="ARBA00023069"/>
    </source>
</evidence>
<evidence type="ECO:0000256" key="1">
    <source>
        <dbReference type="ARBA" id="ARBA00004120"/>
    </source>
</evidence>